<organism evidence="3 4">
    <name type="scientific">Microbacterium faecale</name>
    <dbReference type="NCBI Taxonomy" id="1804630"/>
    <lineage>
        <taxon>Bacteria</taxon>
        <taxon>Bacillati</taxon>
        <taxon>Actinomycetota</taxon>
        <taxon>Actinomycetes</taxon>
        <taxon>Micrococcales</taxon>
        <taxon>Microbacteriaceae</taxon>
        <taxon>Microbacterium</taxon>
    </lineage>
</organism>
<feature type="chain" id="PRO_5038844920" evidence="2">
    <location>
        <begin position="24"/>
        <end position="398"/>
    </location>
</feature>
<keyword evidence="2" id="KW-0732">Signal</keyword>
<comment type="caution">
    <text evidence="3">The sequence shown here is derived from an EMBL/GenBank/DDBJ whole genome shotgun (WGS) entry which is preliminary data.</text>
</comment>
<dbReference type="AlphaFoldDB" id="A0A916Y0J0"/>
<proteinExistence type="predicted"/>
<feature type="region of interest" description="Disordered" evidence="1">
    <location>
        <begin position="22"/>
        <end position="49"/>
    </location>
</feature>
<reference evidence="3" key="1">
    <citation type="journal article" date="2014" name="Int. J. Syst. Evol. Microbiol.">
        <title>Complete genome sequence of Corynebacterium casei LMG S-19264T (=DSM 44701T), isolated from a smear-ripened cheese.</title>
        <authorList>
            <consortium name="US DOE Joint Genome Institute (JGI-PGF)"/>
            <person name="Walter F."/>
            <person name="Albersmeier A."/>
            <person name="Kalinowski J."/>
            <person name="Ruckert C."/>
        </authorList>
    </citation>
    <scope>NUCLEOTIDE SEQUENCE</scope>
    <source>
        <strain evidence="3">CGMCC 1.15152</strain>
    </source>
</reference>
<protein>
    <submittedName>
        <fullName evidence="3">Uncharacterized protein</fullName>
    </submittedName>
</protein>
<dbReference type="RefSeq" id="WP_188710314.1">
    <property type="nucleotide sequence ID" value="NZ_BMHO01000001.1"/>
</dbReference>
<sequence>MRRGAILASLTTIVLLSAGCSESADQPSAEEPAQASNQPEDGSPDLSGYAPEVQDALAEYDVVTGLGEPVSLESSFGEHEMILDNPRILNPPQEMVDDYDLLEGGEWFFSVDATVTALKDGKISEPLALDDFFDFSILHVDDLLEGGPGGSAGSNDTWFFDTLAGPDLRAEVSTGDTREATLTFGVTDEAREGPYLLTHHGLEGISDIAIAVEATEIAEADPADTDAAGQVDLPPVESIDEISIDQDDIVGFGEEVTVRTMSGDYTYTVEQPRRVEVPEDAYPAGAEEDWFPVAFEVTIEASNVPEYEAQPYRRMRERLALQEPHDEERLGAEGNGTRVGFSLNGNMPDDVELTTMLENGTPVTGDLIMLVEEREVYELRNGDEFSALFLHADILPAS</sequence>
<evidence type="ECO:0000313" key="3">
    <source>
        <dbReference type="EMBL" id="GGD24269.1"/>
    </source>
</evidence>
<evidence type="ECO:0000313" key="4">
    <source>
        <dbReference type="Proteomes" id="UP000633205"/>
    </source>
</evidence>
<feature type="signal peptide" evidence="2">
    <location>
        <begin position="1"/>
        <end position="23"/>
    </location>
</feature>
<name>A0A916Y0J0_9MICO</name>
<gene>
    <name evidence="3" type="ORF">GCM10010915_00320</name>
</gene>
<evidence type="ECO:0000256" key="2">
    <source>
        <dbReference type="SAM" id="SignalP"/>
    </source>
</evidence>
<reference evidence="3" key="2">
    <citation type="submission" date="2020-09" db="EMBL/GenBank/DDBJ databases">
        <authorList>
            <person name="Sun Q."/>
            <person name="Zhou Y."/>
        </authorList>
    </citation>
    <scope>NUCLEOTIDE SEQUENCE</scope>
    <source>
        <strain evidence="3">CGMCC 1.15152</strain>
    </source>
</reference>
<keyword evidence="4" id="KW-1185">Reference proteome</keyword>
<accession>A0A916Y0J0</accession>
<dbReference type="EMBL" id="BMHO01000001">
    <property type="protein sequence ID" value="GGD24269.1"/>
    <property type="molecule type" value="Genomic_DNA"/>
</dbReference>
<dbReference type="Proteomes" id="UP000633205">
    <property type="component" value="Unassembled WGS sequence"/>
</dbReference>
<dbReference type="PROSITE" id="PS51257">
    <property type="entry name" value="PROKAR_LIPOPROTEIN"/>
    <property type="match status" value="1"/>
</dbReference>
<evidence type="ECO:0000256" key="1">
    <source>
        <dbReference type="SAM" id="MobiDB-lite"/>
    </source>
</evidence>